<name>A0A4S8IH42_MUSBA</name>
<evidence type="ECO:0000313" key="2">
    <source>
        <dbReference type="EMBL" id="THU47583.1"/>
    </source>
</evidence>
<keyword evidence="3" id="KW-1185">Reference proteome</keyword>
<dbReference type="Pfam" id="PF00407">
    <property type="entry name" value="Bet_v_1"/>
    <property type="match status" value="2"/>
</dbReference>
<dbReference type="AlphaFoldDB" id="A0A4S8IH42"/>
<accession>A0A4S8IH42</accession>
<dbReference type="InterPro" id="IPR000916">
    <property type="entry name" value="Bet_v_I/MLP"/>
</dbReference>
<dbReference type="Gene3D" id="3.30.530.20">
    <property type="match status" value="1"/>
</dbReference>
<dbReference type="GO" id="GO:0006952">
    <property type="term" value="P:defense response"/>
    <property type="evidence" value="ECO:0007669"/>
    <property type="project" value="InterPro"/>
</dbReference>
<dbReference type="Proteomes" id="UP000317650">
    <property type="component" value="Chromosome 9"/>
</dbReference>
<evidence type="ECO:0000259" key="1">
    <source>
        <dbReference type="SMART" id="SM01037"/>
    </source>
</evidence>
<evidence type="ECO:0000313" key="3">
    <source>
        <dbReference type="Proteomes" id="UP000317650"/>
    </source>
</evidence>
<reference evidence="2 3" key="1">
    <citation type="journal article" date="2019" name="Nat. Plants">
        <title>Genome sequencing of Musa balbisiana reveals subgenome evolution and function divergence in polyploid bananas.</title>
        <authorList>
            <person name="Yao X."/>
        </authorList>
    </citation>
    <scope>NUCLEOTIDE SEQUENCE [LARGE SCALE GENOMIC DNA]</scope>
    <source>
        <strain evidence="3">cv. DH-PKW</strain>
        <tissue evidence="2">Leaves</tissue>
    </source>
</reference>
<proteinExistence type="predicted"/>
<dbReference type="SMART" id="SM01037">
    <property type="entry name" value="Bet_v_1"/>
    <property type="match status" value="1"/>
</dbReference>
<dbReference type="EMBL" id="PYDT01000010">
    <property type="protein sequence ID" value="THU47583.1"/>
    <property type="molecule type" value="Genomic_DNA"/>
</dbReference>
<dbReference type="PANTHER" id="PTHR31907">
    <property type="entry name" value="MLP-LIKE PROTEIN 423"/>
    <property type="match status" value="1"/>
</dbReference>
<dbReference type="SUPFAM" id="SSF55961">
    <property type="entry name" value="Bet v1-like"/>
    <property type="match status" value="1"/>
</dbReference>
<comment type="caution">
    <text evidence="2">The sequence shown here is derived from an EMBL/GenBank/DDBJ whole genome shotgun (WGS) entry which is preliminary data.</text>
</comment>
<protein>
    <recommendedName>
        <fullName evidence="1">Bet v I/Major latex protein domain-containing protein</fullName>
    </recommendedName>
</protein>
<gene>
    <name evidence="2" type="ORF">C4D60_Mb09t17120</name>
</gene>
<feature type="domain" description="Bet v I/Major latex protein" evidence="1">
    <location>
        <begin position="1"/>
        <end position="175"/>
    </location>
</feature>
<dbReference type="InterPro" id="IPR051761">
    <property type="entry name" value="MLP-like_ligand-binding"/>
</dbReference>
<organism evidence="2 3">
    <name type="scientific">Musa balbisiana</name>
    <name type="common">Banana</name>
    <dbReference type="NCBI Taxonomy" id="52838"/>
    <lineage>
        <taxon>Eukaryota</taxon>
        <taxon>Viridiplantae</taxon>
        <taxon>Streptophyta</taxon>
        <taxon>Embryophyta</taxon>
        <taxon>Tracheophyta</taxon>
        <taxon>Spermatophyta</taxon>
        <taxon>Magnoliopsida</taxon>
        <taxon>Liliopsida</taxon>
        <taxon>Zingiberales</taxon>
        <taxon>Musaceae</taxon>
        <taxon>Musa</taxon>
    </lineage>
</organism>
<dbReference type="InterPro" id="IPR023393">
    <property type="entry name" value="START-like_dom_sf"/>
</dbReference>
<sequence>MASMAEVGVEVKSSPDKFWTAIHASTKLIPRIFPPHHKSIRIIEGDGNSISTIRLLKYAQGEDISPFTYLNPTLHLSCGDPSVADQKRSSIVDMHAFLTGVPLITFAKQVAEELDDADITDGEIVSFYKTFKTTLKVEARGDSSLVKYYIEYEKVYEEVPDPYLTQEMAVKHYNELFDLS</sequence>